<feature type="transmembrane region" description="Helical" evidence="2">
    <location>
        <begin position="458"/>
        <end position="474"/>
    </location>
</feature>
<evidence type="ECO:0000313" key="4">
    <source>
        <dbReference type="Proteomes" id="UP000294682"/>
    </source>
</evidence>
<keyword evidence="2" id="KW-0472">Membrane</keyword>
<dbReference type="AlphaFoldDB" id="A0A9X8Y7F2"/>
<feature type="transmembrane region" description="Helical" evidence="2">
    <location>
        <begin position="197"/>
        <end position="214"/>
    </location>
</feature>
<evidence type="ECO:0000256" key="2">
    <source>
        <dbReference type="SAM" id="Phobius"/>
    </source>
</evidence>
<feature type="transmembrane region" description="Helical" evidence="2">
    <location>
        <begin position="20"/>
        <end position="40"/>
    </location>
</feature>
<feature type="transmembrane region" description="Helical" evidence="2">
    <location>
        <begin position="147"/>
        <end position="165"/>
    </location>
</feature>
<feature type="transmembrane region" description="Helical" evidence="2">
    <location>
        <begin position="481"/>
        <end position="499"/>
    </location>
</feature>
<keyword evidence="4" id="KW-1185">Reference proteome</keyword>
<feature type="transmembrane region" description="Helical" evidence="2">
    <location>
        <begin position="305"/>
        <end position="324"/>
    </location>
</feature>
<evidence type="ECO:0000256" key="1">
    <source>
        <dbReference type="SAM" id="MobiDB-lite"/>
    </source>
</evidence>
<comment type="caution">
    <text evidence="3">The sequence shown here is derived from an EMBL/GenBank/DDBJ whole genome shotgun (WGS) entry which is preliminary data.</text>
</comment>
<name>A0A9X8Y7F2_9FIRM</name>
<feature type="region of interest" description="Disordered" evidence="1">
    <location>
        <begin position="540"/>
        <end position="562"/>
    </location>
</feature>
<feature type="transmembrane region" description="Helical" evidence="2">
    <location>
        <begin position="511"/>
        <end position="533"/>
    </location>
</feature>
<evidence type="ECO:0000313" key="3">
    <source>
        <dbReference type="EMBL" id="TCL41895.1"/>
    </source>
</evidence>
<gene>
    <name evidence="3" type="ORF">EDD78_11265</name>
</gene>
<dbReference type="Proteomes" id="UP000294682">
    <property type="component" value="Unassembled WGS sequence"/>
</dbReference>
<organism evidence="3 4">
    <name type="scientific">Harryflintia acetispora</name>
    <dbReference type="NCBI Taxonomy" id="1849041"/>
    <lineage>
        <taxon>Bacteria</taxon>
        <taxon>Bacillati</taxon>
        <taxon>Bacillota</taxon>
        <taxon>Clostridia</taxon>
        <taxon>Eubacteriales</taxon>
        <taxon>Oscillospiraceae</taxon>
        <taxon>Harryflintia</taxon>
    </lineage>
</organism>
<dbReference type="EMBL" id="SLUK01000012">
    <property type="protein sequence ID" value="TCL41895.1"/>
    <property type="molecule type" value="Genomic_DNA"/>
</dbReference>
<keyword evidence="2" id="KW-1133">Transmembrane helix</keyword>
<feature type="transmembrane region" description="Helical" evidence="2">
    <location>
        <begin position="171"/>
        <end position="190"/>
    </location>
</feature>
<sequence length="562" mass="64109">MRWEGKGLKTWKDRLPSPPLLAVLAAAVIMLATLFLPPVVGMADNGDFFRVIDDAGLYKFDRYEKDQYFNYFAKEFGVFQYFKEYGEPFFSSQMPFVRAAMHLDRLFTGDSGVFDVRFLGALFCLWGLLAIYLLVDYAAYGRPRSEGYLIAALAVFFFADTGYIAYFNSFFAEGLVMVSFLTCLASILLIDQHRYNPYLLLAVFFVSGLVLCSAKQQNAPLGFLLAGLLACMAFRYQKYERLWRSVRREGNVLYITPPVDAPDFWEQERAQLQKLRAALGRRGPRRWIRERFGRERRERRHFKKAALLLSALLAFSGAAVYLLIPQEFVNINKYHAMTRGVLMTSQNPEEAVGEFGIDPQYALLDRTIYFDHYPPVDVEGVELRENFYPKYGFVSISLYYLRHPGELMQMIDYAARSAYAIRPEAMGNYERSAGRDPGARDYTFALHSSLKQALTPRTVGYMFIWIAVALLCGMRERWRTLVLAFAILMGLSQFGVSIIGAGDADLSKHVFLYNVAYDFTNFIVISTVLVPSLSARRAKKRQGGPALTGERRGDKQREEATV</sequence>
<feature type="compositionally biased region" description="Basic and acidic residues" evidence="1">
    <location>
        <begin position="549"/>
        <end position="562"/>
    </location>
</feature>
<keyword evidence="2" id="KW-0812">Transmembrane</keyword>
<feature type="transmembrane region" description="Helical" evidence="2">
    <location>
        <begin position="116"/>
        <end position="135"/>
    </location>
</feature>
<proteinExistence type="predicted"/>
<accession>A0A9X8Y7F2</accession>
<protein>
    <submittedName>
        <fullName evidence="3">Uncharacterized protein</fullName>
    </submittedName>
</protein>
<reference evidence="3 4" key="1">
    <citation type="submission" date="2019-03" db="EMBL/GenBank/DDBJ databases">
        <title>Genomic Encyclopedia of Type Strains, Phase IV (KMG-IV): sequencing the most valuable type-strain genomes for metagenomic binning, comparative biology and taxonomic classification.</title>
        <authorList>
            <person name="Goeker M."/>
        </authorList>
    </citation>
    <scope>NUCLEOTIDE SEQUENCE [LARGE SCALE GENOMIC DNA]</scope>
    <source>
        <strain evidence="3 4">DSM 100433</strain>
    </source>
</reference>
<dbReference type="RefSeq" id="WP_132085114.1">
    <property type="nucleotide sequence ID" value="NZ_SLUK01000012.1"/>
</dbReference>
<feature type="transmembrane region" description="Helical" evidence="2">
    <location>
        <begin position="220"/>
        <end position="237"/>
    </location>
</feature>